<proteinExistence type="predicted"/>
<gene>
    <name evidence="1" type="ORF">H0A76_06825</name>
</gene>
<name>A0A853F176_9GAMM</name>
<evidence type="ECO:0000313" key="1">
    <source>
        <dbReference type="EMBL" id="NYT27624.1"/>
    </source>
</evidence>
<dbReference type="EMBL" id="JACCHT010000001">
    <property type="protein sequence ID" value="NYT27624.1"/>
    <property type="molecule type" value="Genomic_DNA"/>
</dbReference>
<comment type="caution">
    <text evidence="1">The sequence shown here is derived from an EMBL/GenBank/DDBJ whole genome shotgun (WGS) entry which is preliminary data.</text>
</comment>
<organism evidence="1 2">
    <name type="scientific">Candidatus Thiodubiliella endoseptemdiera</name>
    <dbReference type="NCBI Taxonomy" id="2738886"/>
    <lineage>
        <taxon>Bacteria</taxon>
        <taxon>Pseudomonadati</taxon>
        <taxon>Pseudomonadota</taxon>
        <taxon>Gammaproteobacteria</taxon>
        <taxon>Candidatus Pseudothioglobaceae</taxon>
        <taxon>Candidatus Thiodubiliella</taxon>
    </lineage>
</organism>
<accession>A0A853F176</accession>
<dbReference type="Proteomes" id="UP000568751">
    <property type="component" value="Unassembled WGS sequence"/>
</dbReference>
<protein>
    <submittedName>
        <fullName evidence="1">Ferredoxin</fullName>
    </submittedName>
</protein>
<evidence type="ECO:0000313" key="2">
    <source>
        <dbReference type="Proteomes" id="UP000568751"/>
    </source>
</evidence>
<dbReference type="AlphaFoldDB" id="A0A853F176"/>
<reference evidence="1 2" key="1">
    <citation type="submission" date="2020-05" db="EMBL/GenBank/DDBJ databases">
        <title>Horizontal transmission and recombination maintain forever young bacterial symbiont genomes.</title>
        <authorList>
            <person name="Russell S.L."/>
            <person name="Pepper-Tunick E."/>
            <person name="Svedberg J."/>
            <person name="Byrne A."/>
            <person name="Ruelas Castillo J."/>
            <person name="Vollmers C."/>
            <person name="Beinart R.A."/>
            <person name="Corbett-Detig R."/>
        </authorList>
    </citation>
    <scope>NUCLEOTIDE SEQUENCE [LARGE SCALE GENOMIC DNA]</scope>
    <source>
        <strain evidence="1">455</strain>
    </source>
</reference>
<dbReference type="Pfam" id="PF13370">
    <property type="entry name" value="Fer4_13"/>
    <property type="match status" value="1"/>
</dbReference>
<dbReference type="Gene3D" id="3.30.70.20">
    <property type="match status" value="1"/>
</dbReference>
<sequence length="50" mass="5623">MCVSVAEHHFVIDIVQNKSFVFQQPTTQEQLSVCDDAIKSCPVQAIKNVF</sequence>